<evidence type="ECO:0000259" key="3">
    <source>
        <dbReference type="PROSITE" id="PS51164"/>
    </source>
</evidence>
<dbReference type="Gene3D" id="2.160.20.10">
    <property type="entry name" value="Single-stranded right-handed beta-helix, Pectin lyase-like"/>
    <property type="match status" value="1"/>
</dbReference>
<name>A0A9W8RYD7_9HYPO</name>
<keyword evidence="5" id="KW-1185">Reference proteome</keyword>
<proteinExistence type="predicted"/>
<evidence type="ECO:0000256" key="2">
    <source>
        <dbReference type="SAM" id="MobiDB-lite"/>
    </source>
</evidence>
<dbReference type="PROSITE" id="PS00562">
    <property type="entry name" value="CBM1_1"/>
    <property type="match status" value="1"/>
</dbReference>
<dbReference type="SUPFAM" id="SSF51126">
    <property type="entry name" value="Pectin lyase-like"/>
    <property type="match status" value="1"/>
</dbReference>
<protein>
    <recommendedName>
        <fullName evidence="3">CBM1 domain-containing protein</fullName>
    </recommendedName>
</protein>
<dbReference type="InterPro" id="IPR035971">
    <property type="entry name" value="CBD_sf"/>
</dbReference>
<comment type="caution">
    <text evidence="4">The sequence shown here is derived from an EMBL/GenBank/DDBJ whole genome shotgun (WGS) entry which is preliminary data.</text>
</comment>
<feature type="compositionally biased region" description="Acidic residues" evidence="2">
    <location>
        <begin position="247"/>
        <end position="275"/>
    </location>
</feature>
<accession>A0A9W8RYD7</accession>
<evidence type="ECO:0000313" key="4">
    <source>
        <dbReference type="EMBL" id="KAJ4256828.1"/>
    </source>
</evidence>
<dbReference type="Proteomes" id="UP001152049">
    <property type="component" value="Unassembled WGS sequence"/>
</dbReference>
<dbReference type="EMBL" id="JAOQAZ010000018">
    <property type="protein sequence ID" value="KAJ4256828.1"/>
    <property type="molecule type" value="Genomic_DNA"/>
</dbReference>
<feature type="compositionally biased region" description="Low complexity" evidence="2">
    <location>
        <begin position="223"/>
        <end position="246"/>
    </location>
</feature>
<keyword evidence="1" id="KW-0732">Signal</keyword>
<reference evidence="4" key="1">
    <citation type="submission" date="2022-09" db="EMBL/GenBank/DDBJ databases">
        <title>Fusarium specimens isolated from Avocado Roots.</title>
        <authorList>
            <person name="Stajich J."/>
            <person name="Roper C."/>
            <person name="Heimlech-Rivalta G."/>
        </authorList>
    </citation>
    <scope>NUCLEOTIDE SEQUENCE</scope>
    <source>
        <strain evidence="4">CF00136</strain>
    </source>
</reference>
<feature type="region of interest" description="Disordered" evidence="2">
    <location>
        <begin position="196"/>
        <end position="301"/>
    </location>
</feature>
<evidence type="ECO:0000256" key="1">
    <source>
        <dbReference type="ARBA" id="ARBA00022729"/>
    </source>
</evidence>
<organism evidence="4 5">
    <name type="scientific">Fusarium torreyae</name>
    <dbReference type="NCBI Taxonomy" id="1237075"/>
    <lineage>
        <taxon>Eukaryota</taxon>
        <taxon>Fungi</taxon>
        <taxon>Dikarya</taxon>
        <taxon>Ascomycota</taxon>
        <taxon>Pezizomycotina</taxon>
        <taxon>Sordariomycetes</taxon>
        <taxon>Hypocreomycetidae</taxon>
        <taxon>Hypocreales</taxon>
        <taxon>Nectriaceae</taxon>
        <taxon>Fusarium</taxon>
    </lineage>
</organism>
<evidence type="ECO:0000313" key="5">
    <source>
        <dbReference type="Proteomes" id="UP001152049"/>
    </source>
</evidence>
<dbReference type="InterPro" id="IPR012334">
    <property type="entry name" value="Pectin_lyas_fold"/>
</dbReference>
<dbReference type="GO" id="GO:0030248">
    <property type="term" value="F:cellulose binding"/>
    <property type="evidence" value="ECO:0007669"/>
    <property type="project" value="InterPro"/>
</dbReference>
<dbReference type="SUPFAM" id="SSF57180">
    <property type="entry name" value="Cellulose-binding domain"/>
    <property type="match status" value="1"/>
</dbReference>
<dbReference type="GO" id="GO:0005576">
    <property type="term" value="C:extracellular region"/>
    <property type="evidence" value="ECO:0007669"/>
    <property type="project" value="InterPro"/>
</dbReference>
<dbReference type="SMART" id="SM00236">
    <property type="entry name" value="fCBD"/>
    <property type="match status" value="1"/>
</dbReference>
<dbReference type="Pfam" id="PF00734">
    <property type="entry name" value="CBM_1"/>
    <property type="match status" value="1"/>
</dbReference>
<dbReference type="InterPro" id="IPR000254">
    <property type="entry name" value="CBD"/>
</dbReference>
<sequence length="339" mass="35548">MFIVSHYDGSRFTVSNNEFDGVTTSSASCNNNHYWATMFIADGDKVTFDKNYLHDVSGRAPKLGADGVSSNVQATNNLFSNMKGHAFDAYKGVSAILEGNAFESVDTPITESGAGVATIFDAPSEKANDACESVFGRACEVNSLTDSGEWPEKGDVSALDGWTDLEEYIIEPVAASGVAAIVKAGAGPAGLGSAAASKEIEATPEKTVAGEADEATESPAAKTTAVEEPAAQTPAAEEPEAPTTEEPATEEPTSEEPIADDVEECNEEEPAEEEPTEKPTTEQPSSGEEVSQYGRCGGNGYTGSTKCAAGTSCVVQNPWYSQCLRSSARRAKRALRIVD</sequence>
<gene>
    <name evidence="4" type="ORF">NW762_008924</name>
</gene>
<dbReference type="GO" id="GO:0005975">
    <property type="term" value="P:carbohydrate metabolic process"/>
    <property type="evidence" value="ECO:0007669"/>
    <property type="project" value="InterPro"/>
</dbReference>
<dbReference type="AlphaFoldDB" id="A0A9W8RYD7"/>
<dbReference type="PROSITE" id="PS51164">
    <property type="entry name" value="CBM1_2"/>
    <property type="match status" value="1"/>
</dbReference>
<dbReference type="OrthoDB" id="1637350at2759"/>
<dbReference type="InterPro" id="IPR011050">
    <property type="entry name" value="Pectin_lyase_fold/virulence"/>
</dbReference>
<feature type="domain" description="CBM1" evidence="3">
    <location>
        <begin position="288"/>
        <end position="324"/>
    </location>
</feature>